<evidence type="ECO:0000313" key="1">
    <source>
        <dbReference type="EMBL" id="KAI9258104.1"/>
    </source>
</evidence>
<proteinExistence type="predicted"/>
<reference evidence="1" key="2">
    <citation type="submission" date="2023-02" db="EMBL/GenBank/DDBJ databases">
        <authorList>
            <consortium name="DOE Joint Genome Institute"/>
            <person name="Mondo S.J."/>
            <person name="Chang Y."/>
            <person name="Wang Y."/>
            <person name="Ahrendt S."/>
            <person name="Andreopoulos W."/>
            <person name="Barry K."/>
            <person name="Beard J."/>
            <person name="Benny G.L."/>
            <person name="Blankenship S."/>
            <person name="Bonito G."/>
            <person name="Cuomo C."/>
            <person name="Desiro A."/>
            <person name="Gervers K.A."/>
            <person name="Hundley H."/>
            <person name="Kuo A."/>
            <person name="LaButti K."/>
            <person name="Lang B.F."/>
            <person name="Lipzen A."/>
            <person name="O'Donnell K."/>
            <person name="Pangilinan J."/>
            <person name="Reynolds N."/>
            <person name="Sandor L."/>
            <person name="Smith M.W."/>
            <person name="Tsang A."/>
            <person name="Grigoriev I.V."/>
            <person name="Stajich J.E."/>
            <person name="Spatafora J.W."/>
        </authorList>
    </citation>
    <scope>NUCLEOTIDE SEQUENCE</scope>
    <source>
        <strain evidence="1">RSA 2281</strain>
    </source>
</reference>
<evidence type="ECO:0000313" key="2">
    <source>
        <dbReference type="Proteomes" id="UP001209540"/>
    </source>
</evidence>
<name>A0AAD5PCP2_9FUNG</name>
<accession>A0AAD5PCP2</accession>
<protein>
    <submittedName>
        <fullName evidence="1">Uncharacterized protein</fullName>
    </submittedName>
</protein>
<comment type="caution">
    <text evidence="1">The sequence shown here is derived from an EMBL/GenBank/DDBJ whole genome shotgun (WGS) entry which is preliminary data.</text>
</comment>
<organism evidence="1 2">
    <name type="scientific">Phascolomyces articulosus</name>
    <dbReference type="NCBI Taxonomy" id="60185"/>
    <lineage>
        <taxon>Eukaryota</taxon>
        <taxon>Fungi</taxon>
        <taxon>Fungi incertae sedis</taxon>
        <taxon>Mucoromycota</taxon>
        <taxon>Mucoromycotina</taxon>
        <taxon>Mucoromycetes</taxon>
        <taxon>Mucorales</taxon>
        <taxon>Lichtheimiaceae</taxon>
        <taxon>Phascolomyces</taxon>
    </lineage>
</organism>
<dbReference type="EMBL" id="JAIXMP010000019">
    <property type="protein sequence ID" value="KAI9258104.1"/>
    <property type="molecule type" value="Genomic_DNA"/>
</dbReference>
<keyword evidence="2" id="KW-1185">Reference proteome</keyword>
<gene>
    <name evidence="1" type="ORF">BDA99DRAFT_539117</name>
</gene>
<dbReference type="AlphaFoldDB" id="A0AAD5PCP2"/>
<sequence>MSTPQQSSVRSIQEIENFVFALKDDVNFIMKRRQEIFDEFKDLKNAGLVPTKENDQDVVVFKLKKEEHYAYEHHLTASIITFAIYGYELTEAHRFQEPRYSTIIAETYGTQDKIKQHLSKYHSTSCRLHKNRSVYEYISVKCDFIAAKRLLIHEKQYEKEHNKNSLAYKLA</sequence>
<reference evidence="1" key="1">
    <citation type="journal article" date="2022" name="IScience">
        <title>Evolution of zygomycete secretomes and the origins of terrestrial fungal ecologies.</title>
        <authorList>
            <person name="Chang Y."/>
            <person name="Wang Y."/>
            <person name="Mondo S."/>
            <person name="Ahrendt S."/>
            <person name="Andreopoulos W."/>
            <person name="Barry K."/>
            <person name="Beard J."/>
            <person name="Benny G.L."/>
            <person name="Blankenship S."/>
            <person name="Bonito G."/>
            <person name="Cuomo C."/>
            <person name="Desiro A."/>
            <person name="Gervers K.A."/>
            <person name="Hundley H."/>
            <person name="Kuo A."/>
            <person name="LaButti K."/>
            <person name="Lang B.F."/>
            <person name="Lipzen A."/>
            <person name="O'Donnell K."/>
            <person name="Pangilinan J."/>
            <person name="Reynolds N."/>
            <person name="Sandor L."/>
            <person name="Smith M.E."/>
            <person name="Tsang A."/>
            <person name="Grigoriev I.V."/>
            <person name="Stajich J.E."/>
            <person name="Spatafora J.W."/>
        </authorList>
    </citation>
    <scope>NUCLEOTIDE SEQUENCE</scope>
    <source>
        <strain evidence="1">RSA 2281</strain>
    </source>
</reference>
<dbReference type="Proteomes" id="UP001209540">
    <property type="component" value="Unassembled WGS sequence"/>
</dbReference>